<dbReference type="RefSeq" id="WP_137260346.1">
    <property type="nucleotide sequence ID" value="NZ_SZQL01000002.1"/>
</dbReference>
<feature type="chain" id="PRO_5020740581" evidence="8">
    <location>
        <begin position="32"/>
        <end position="353"/>
    </location>
</feature>
<evidence type="ECO:0000256" key="2">
    <source>
        <dbReference type="ARBA" id="ARBA00009865"/>
    </source>
</evidence>
<comment type="pathway">
    <text evidence="1">Glycan metabolism; L-arabinan degradation.</text>
</comment>
<evidence type="ECO:0000256" key="7">
    <source>
        <dbReference type="RuleBase" id="RU361187"/>
    </source>
</evidence>
<dbReference type="GO" id="GO:0004553">
    <property type="term" value="F:hydrolase activity, hydrolyzing O-glycosyl compounds"/>
    <property type="evidence" value="ECO:0007669"/>
    <property type="project" value="InterPro"/>
</dbReference>
<dbReference type="PANTHER" id="PTHR43301">
    <property type="entry name" value="ARABINAN ENDO-1,5-ALPHA-L-ARABINOSIDASE"/>
    <property type="match status" value="1"/>
</dbReference>
<dbReference type="InterPro" id="IPR023296">
    <property type="entry name" value="Glyco_hydro_beta-prop_sf"/>
</dbReference>
<protein>
    <submittedName>
        <fullName evidence="9">Arabinan endo-1,5-alpha-L-arabinosidase</fullName>
    </submittedName>
</protein>
<keyword evidence="10" id="KW-1185">Reference proteome</keyword>
<evidence type="ECO:0000256" key="1">
    <source>
        <dbReference type="ARBA" id="ARBA00004834"/>
    </source>
</evidence>
<dbReference type="SUPFAM" id="SSF75005">
    <property type="entry name" value="Arabinanase/levansucrase/invertase"/>
    <property type="match status" value="1"/>
</dbReference>
<evidence type="ECO:0000256" key="4">
    <source>
        <dbReference type="ARBA" id="ARBA00023295"/>
    </source>
</evidence>
<gene>
    <name evidence="9" type="ORF">FC093_03375</name>
</gene>
<feature type="site" description="Important for catalytic activity, responsible for pKa modulation of the active site Glu and correct orientation of both the proton donor and substrate" evidence="6">
    <location>
        <position position="174"/>
    </location>
</feature>
<dbReference type="Pfam" id="PF04616">
    <property type="entry name" value="Glyco_hydro_43"/>
    <property type="match status" value="1"/>
</dbReference>
<dbReference type="Proteomes" id="UP000305848">
    <property type="component" value="Unassembled WGS sequence"/>
</dbReference>
<proteinExistence type="inferred from homology"/>
<dbReference type="GO" id="GO:0005975">
    <property type="term" value="P:carbohydrate metabolic process"/>
    <property type="evidence" value="ECO:0007669"/>
    <property type="project" value="InterPro"/>
</dbReference>
<evidence type="ECO:0000313" key="10">
    <source>
        <dbReference type="Proteomes" id="UP000305848"/>
    </source>
</evidence>
<organism evidence="9 10">
    <name type="scientific">Ilyomonas limi</name>
    <dbReference type="NCBI Taxonomy" id="2575867"/>
    <lineage>
        <taxon>Bacteria</taxon>
        <taxon>Pseudomonadati</taxon>
        <taxon>Bacteroidota</taxon>
        <taxon>Chitinophagia</taxon>
        <taxon>Chitinophagales</taxon>
        <taxon>Chitinophagaceae</taxon>
        <taxon>Ilyomonas</taxon>
    </lineage>
</organism>
<feature type="active site" description="Proton donor" evidence="5">
    <location>
        <position position="219"/>
    </location>
</feature>
<dbReference type="InterPro" id="IPR050727">
    <property type="entry name" value="GH43_arabinanases"/>
</dbReference>
<evidence type="ECO:0000256" key="3">
    <source>
        <dbReference type="ARBA" id="ARBA00022801"/>
    </source>
</evidence>
<feature type="signal peptide" evidence="8">
    <location>
        <begin position="1"/>
        <end position="31"/>
    </location>
</feature>
<dbReference type="PANTHER" id="PTHR43301:SF3">
    <property type="entry name" value="ARABINAN ENDO-1,5-ALPHA-L-ARABINOSIDASE A-RELATED"/>
    <property type="match status" value="1"/>
</dbReference>
<evidence type="ECO:0000256" key="5">
    <source>
        <dbReference type="PIRSR" id="PIRSR606710-1"/>
    </source>
</evidence>
<evidence type="ECO:0000313" key="9">
    <source>
        <dbReference type="EMBL" id="TKK70747.1"/>
    </source>
</evidence>
<accession>A0A4U3LAE4</accession>
<keyword evidence="8" id="KW-0732">Signal</keyword>
<dbReference type="CDD" id="cd18616">
    <property type="entry name" value="GH43_ABN-like"/>
    <property type="match status" value="1"/>
</dbReference>
<dbReference type="OrthoDB" id="9801455at2"/>
<keyword evidence="3 7" id="KW-0378">Hydrolase</keyword>
<name>A0A4U3LAE4_9BACT</name>
<comment type="caution">
    <text evidence="9">The sequence shown here is derived from an EMBL/GenBank/DDBJ whole genome shotgun (WGS) entry which is preliminary data.</text>
</comment>
<dbReference type="AlphaFoldDB" id="A0A4U3LAE4"/>
<reference evidence="9 10" key="1">
    <citation type="submission" date="2019-05" db="EMBL/GenBank/DDBJ databases">
        <title>Panacibacter sp. strain 17mud1-8 Genome sequencing and assembly.</title>
        <authorList>
            <person name="Chhetri G."/>
        </authorList>
    </citation>
    <scope>NUCLEOTIDE SEQUENCE [LARGE SCALE GENOMIC DNA]</scope>
    <source>
        <strain evidence="9 10">17mud1-8</strain>
    </source>
</reference>
<dbReference type="Gene3D" id="2.115.10.20">
    <property type="entry name" value="Glycosyl hydrolase domain, family 43"/>
    <property type="match status" value="1"/>
</dbReference>
<evidence type="ECO:0000256" key="6">
    <source>
        <dbReference type="PIRSR" id="PIRSR606710-2"/>
    </source>
</evidence>
<dbReference type="InterPro" id="IPR006710">
    <property type="entry name" value="Glyco_hydro_43"/>
</dbReference>
<evidence type="ECO:0000256" key="8">
    <source>
        <dbReference type="SAM" id="SignalP"/>
    </source>
</evidence>
<keyword evidence="4 7" id="KW-0326">Glycosidase</keyword>
<dbReference type="EMBL" id="SZQL01000002">
    <property type="protein sequence ID" value="TKK70747.1"/>
    <property type="molecule type" value="Genomic_DNA"/>
</dbReference>
<sequence>MKESSLPAVKFVCRLLSIIVLYCLPGQFTYAQSAASNETSIYQNPVFRHDFPDPNLVKAKDGFFYAYSTQANWKRDSLEDATHFIPILRSADLIHWTFIGNALQKKPDWKSEGGIWAPDATYYKGKYYLYYSFSTWGDPNPGVGFAVSDKPEGPFTDKGKLFLSKEIGVDNSIDPVLIIDGGKLYLIWGSFHGIYGVPLSDDGASVTGDKFQIAGNAYEGSFVYKRGKYYYYFGSTGTCCEGVKSTYRVKVGRATSFKGPYIDKDGKPLLENGGTLLLQGNAGTTGFVGPGHNGDIFTDDAGNTWMLYHAFDKVQGYKRMMLLDKIEWINDWPYILNEEPSFTPHQGPVFKSK</sequence>
<feature type="active site" description="Proton acceptor" evidence="5">
    <location>
        <position position="53"/>
    </location>
</feature>
<comment type="similarity">
    <text evidence="2 7">Belongs to the glycosyl hydrolase 43 family.</text>
</comment>